<keyword evidence="4" id="KW-1185">Reference proteome</keyword>
<name>A0AAD7C3Q8_9AGAR</name>
<comment type="caution">
    <text evidence="3">The sequence shown here is derived from an EMBL/GenBank/DDBJ whole genome shotgun (WGS) entry which is preliminary data.</text>
</comment>
<protein>
    <submittedName>
        <fullName evidence="3">Uncharacterized protein</fullName>
    </submittedName>
</protein>
<accession>A0AAD7C3Q8</accession>
<organism evidence="3 4">
    <name type="scientific">Roridomyces roridus</name>
    <dbReference type="NCBI Taxonomy" id="1738132"/>
    <lineage>
        <taxon>Eukaryota</taxon>
        <taxon>Fungi</taxon>
        <taxon>Dikarya</taxon>
        <taxon>Basidiomycota</taxon>
        <taxon>Agaricomycotina</taxon>
        <taxon>Agaricomycetes</taxon>
        <taxon>Agaricomycetidae</taxon>
        <taxon>Agaricales</taxon>
        <taxon>Marasmiineae</taxon>
        <taxon>Mycenaceae</taxon>
        <taxon>Roridomyces</taxon>
    </lineage>
</organism>
<feature type="compositionally biased region" description="Low complexity" evidence="1">
    <location>
        <begin position="161"/>
        <end position="181"/>
    </location>
</feature>
<dbReference type="AlphaFoldDB" id="A0AAD7C3Q8"/>
<keyword evidence="2" id="KW-0732">Signal</keyword>
<dbReference type="EMBL" id="JARKIF010000005">
    <property type="protein sequence ID" value="KAJ7638397.1"/>
    <property type="molecule type" value="Genomic_DNA"/>
</dbReference>
<dbReference type="Proteomes" id="UP001221142">
    <property type="component" value="Unassembled WGS sequence"/>
</dbReference>
<evidence type="ECO:0000256" key="1">
    <source>
        <dbReference type="SAM" id="MobiDB-lite"/>
    </source>
</evidence>
<reference evidence="3" key="1">
    <citation type="submission" date="2023-03" db="EMBL/GenBank/DDBJ databases">
        <title>Massive genome expansion in bonnet fungi (Mycena s.s.) driven by repeated elements and novel gene families across ecological guilds.</title>
        <authorList>
            <consortium name="Lawrence Berkeley National Laboratory"/>
            <person name="Harder C.B."/>
            <person name="Miyauchi S."/>
            <person name="Viragh M."/>
            <person name="Kuo A."/>
            <person name="Thoen E."/>
            <person name="Andreopoulos B."/>
            <person name="Lu D."/>
            <person name="Skrede I."/>
            <person name="Drula E."/>
            <person name="Henrissat B."/>
            <person name="Morin E."/>
            <person name="Kohler A."/>
            <person name="Barry K."/>
            <person name="LaButti K."/>
            <person name="Morin E."/>
            <person name="Salamov A."/>
            <person name="Lipzen A."/>
            <person name="Mereny Z."/>
            <person name="Hegedus B."/>
            <person name="Baldrian P."/>
            <person name="Stursova M."/>
            <person name="Weitz H."/>
            <person name="Taylor A."/>
            <person name="Grigoriev I.V."/>
            <person name="Nagy L.G."/>
            <person name="Martin F."/>
            <person name="Kauserud H."/>
        </authorList>
    </citation>
    <scope>NUCLEOTIDE SEQUENCE</scope>
    <source>
        <strain evidence="3">9284</strain>
    </source>
</reference>
<feature type="chain" id="PRO_5041932659" evidence="2">
    <location>
        <begin position="23"/>
        <end position="209"/>
    </location>
</feature>
<feature type="signal peptide" evidence="2">
    <location>
        <begin position="1"/>
        <end position="22"/>
    </location>
</feature>
<gene>
    <name evidence="3" type="ORF">FB45DRAFT_400940</name>
</gene>
<proteinExistence type="predicted"/>
<sequence length="209" mass="21298">MAHLRTLCLVLGIASVAQSVVGLPNLLPRQDNTIPAQCESTCQPVETLVPTCPSAPSQCCTQLFQSGYASCLTCVGLADNVNAAGFAVAQATLDNFTIECSELGFTLPKLTLPGQNSARPLSTVSGSHSVASASNSQITISNLPLSLSAPTISQTTITQLSSSSPSATAPPASSASASAPANNNNNAAQRIGHNWTLVLLAACTLLYVG</sequence>
<feature type="region of interest" description="Disordered" evidence="1">
    <location>
        <begin position="159"/>
        <end position="181"/>
    </location>
</feature>
<evidence type="ECO:0000313" key="4">
    <source>
        <dbReference type="Proteomes" id="UP001221142"/>
    </source>
</evidence>
<evidence type="ECO:0000313" key="3">
    <source>
        <dbReference type="EMBL" id="KAJ7638397.1"/>
    </source>
</evidence>
<evidence type="ECO:0000256" key="2">
    <source>
        <dbReference type="SAM" id="SignalP"/>
    </source>
</evidence>